<protein>
    <submittedName>
        <fullName evidence="1">Uncharacterized protein</fullName>
    </submittedName>
</protein>
<accession>A0A0F9JUZ6</accession>
<gene>
    <name evidence="1" type="ORF">LCGC14_1409460</name>
</gene>
<sequence length="60" mass="6887">MILFRFIVGAFFRVGYRANPNGNLSNSLTVDRAVQQQAKYREVFQTYNAIPDDNKFALTV</sequence>
<evidence type="ECO:0000313" key="1">
    <source>
        <dbReference type="EMBL" id="KKM73538.1"/>
    </source>
</evidence>
<organism evidence="1">
    <name type="scientific">marine sediment metagenome</name>
    <dbReference type="NCBI Taxonomy" id="412755"/>
    <lineage>
        <taxon>unclassified sequences</taxon>
        <taxon>metagenomes</taxon>
        <taxon>ecological metagenomes</taxon>
    </lineage>
</organism>
<name>A0A0F9JUZ6_9ZZZZ</name>
<reference evidence="1" key="1">
    <citation type="journal article" date="2015" name="Nature">
        <title>Complex archaea that bridge the gap between prokaryotes and eukaryotes.</title>
        <authorList>
            <person name="Spang A."/>
            <person name="Saw J.H."/>
            <person name="Jorgensen S.L."/>
            <person name="Zaremba-Niedzwiedzka K."/>
            <person name="Martijn J."/>
            <person name="Lind A.E."/>
            <person name="van Eijk R."/>
            <person name="Schleper C."/>
            <person name="Guy L."/>
            <person name="Ettema T.J."/>
        </authorList>
    </citation>
    <scope>NUCLEOTIDE SEQUENCE</scope>
</reference>
<dbReference type="AlphaFoldDB" id="A0A0F9JUZ6"/>
<proteinExistence type="predicted"/>
<dbReference type="EMBL" id="LAZR01009288">
    <property type="protein sequence ID" value="KKM73538.1"/>
    <property type="molecule type" value="Genomic_DNA"/>
</dbReference>
<comment type="caution">
    <text evidence="1">The sequence shown here is derived from an EMBL/GenBank/DDBJ whole genome shotgun (WGS) entry which is preliminary data.</text>
</comment>